<dbReference type="Proteomes" id="UP000253918">
    <property type="component" value="Unassembled WGS sequence"/>
</dbReference>
<keyword evidence="2" id="KW-1185">Reference proteome</keyword>
<protein>
    <submittedName>
        <fullName evidence="1">Uncharacterized protein</fullName>
    </submittedName>
</protein>
<name>A0A369W4X1_9SPHN</name>
<proteinExistence type="predicted"/>
<dbReference type="RefSeq" id="WP_114686681.1">
    <property type="nucleotide sequence ID" value="NZ_QQNB01000001.1"/>
</dbReference>
<evidence type="ECO:0000313" key="1">
    <source>
        <dbReference type="EMBL" id="RDE07101.1"/>
    </source>
</evidence>
<evidence type="ECO:0000313" key="2">
    <source>
        <dbReference type="Proteomes" id="UP000253918"/>
    </source>
</evidence>
<sequence>MSDTNESGAAIGIRRAAEMAALFMIGDGLLGITQPERHVGLWRSEVKAVDALVKPFGGRPGRRRAYGLVQLGAGLLLASRLRR</sequence>
<organism evidence="1 2">
    <name type="scientific">Sphingomonas aracearum</name>
    <dbReference type="NCBI Taxonomy" id="2283317"/>
    <lineage>
        <taxon>Bacteria</taxon>
        <taxon>Pseudomonadati</taxon>
        <taxon>Pseudomonadota</taxon>
        <taxon>Alphaproteobacteria</taxon>
        <taxon>Sphingomonadales</taxon>
        <taxon>Sphingomonadaceae</taxon>
        <taxon>Sphingomonas</taxon>
    </lineage>
</organism>
<dbReference type="AlphaFoldDB" id="A0A369W4X1"/>
<gene>
    <name evidence="1" type="ORF">DVW87_05455</name>
</gene>
<dbReference type="EMBL" id="QQNB01000001">
    <property type="protein sequence ID" value="RDE07101.1"/>
    <property type="molecule type" value="Genomic_DNA"/>
</dbReference>
<accession>A0A369W4X1</accession>
<dbReference type="OrthoDB" id="4951688at2"/>
<comment type="caution">
    <text evidence="1">The sequence shown here is derived from an EMBL/GenBank/DDBJ whole genome shotgun (WGS) entry which is preliminary data.</text>
</comment>
<reference evidence="1 2" key="1">
    <citation type="submission" date="2018-07" db="EMBL/GenBank/DDBJ databases">
        <title>a novel species of Sphingomonas isolated from the rhizosphere soil of Araceae plant.</title>
        <authorList>
            <person name="Zhiyong W."/>
            <person name="Qinglan Z."/>
            <person name="Zhiwei F."/>
            <person name="Ding X."/>
            <person name="Gejiao W."/>
            <person name="Shixue Z."/>
        </authorList>
    </citation>
    <scope>NUCLEOTIDE SEQUENCE [LARGE SCALE GENOMIC DNA]</scope>
    <source>
        <strain evidence="1 2">WZY 27</strain>
    </source>
</reference>